<dbReference type="PATRIC" id="fig|46224.3.peg.4287"/>
<feature type="domain" description="Intracellular proteinase inhibitor BsuPI" evidence="1">
    <location>
        <begin position="40"/>
        <end position="136"/>
    </location>
</feature>
<sequence length="237" mass="27064">MEEGKLQLKKLIVFFSILITCLIPLQAKAERDGLMISWNVHLTPKPNQLDIEFIVSNNGDSDVTLEFPTSQYYDYSIYDASNKEVFRFSKGRYFLQAFQYVNIPKGTKKVWKSSWDYTAQGKKLEDGLYMLKATLLPTKINGERPTKKFVATSEFSIPLFKDFTIEKLENGVLVTGKTFHPLTGYSYSVDDGHNELIKKTSLNTKNGEFSLELPLQSNSYILTIYNEEGNPVYVGSF</sequence>
<dbReference type="STRING" id="46224.B4102_0878"/>
<dbReference type="InterPro" id="IPR020481">
    <property type="entry name" value="Intracell_prot_inh_BsuPI"/>
</dbReference>
<gene>
    <name evidence="2" type="ORF">B4102_0878</name>
</gene>
<dbReference type="Pfam" id="PF12690">
    <property type="entry name" value="BsuPI"/>
    <property type="match status" value="1"/>
</dbReference>
<reference evidence="2 3" key="1">
    <citation type="submission" date="2016-01" db="EMBL/GenBank/DDBJ databases">
        <title>Genome Sequences of Twelve Sporeforming Bacillus Species Isolated from Foods.</title>
        <authorList>
            <person name="Berendsen E.M."/>
            <person name="Wells-Bennik M.H."/>
            <person name="Krawcyk A.O."/>
            <person name="De Jong A."/>
            <person name="Holsappel S."/>
            <person name="Eijlander R.T."/>
            <person name="Kuipers O.P."/>
        </authorList>
    </citation>
    <scope>NUCLEOTIDE SEQUENCE [LARGE SCALE GENOMIC DNA]</scope>
    <source>
        <strain evidence="2 3">B4102</strain>
    </source>
</reference>
<evidence type="ECO:0000313" key="2">
    <source>
        <dbReference type="EMBL" id="KYC97223.1"/>
    </source>
</evidence>
<dbReference type="AlphaFoldDB" id="A0A150KMF1"/>
<organism evidence="2 3">
    <name type="scientific">Heyndrickxia sporothermodurans</name>
    <dbReference type="NCBI Taxonomy" id="46224"/>
    <lineage>
        <taxon>Bacteria</taxon>
        <taxon>Bacillati</taxon>
        <taxon>Bacillota</taxon>
        <taxon>Bacilli</taxon>
        <taxon>Bacillales</taxon>
        <taxon>Bacillaceae</taxon>
        <taxon>Heyndrickxia</taxon>
    </lineage>
</organism>
<protein>
    <recommendedName>
        <fullName evidence="1">Intracellular proteinase inhibitor BsuPI domain-containing protein</fullName>
    </recommendedName>
</protein>
<name>A0A150KMF1_9BACI</name>
<comment type="caution">
    <text evidence="2">The sequence shown here is derived from an EMBL/GenBank/DDBJ whole genome shotgun (WGS) entry which is preliminary data.</text>
</comment>
<dbReference type="InterPro" id="IPR038144">
    <property type="entry name" value="IPI"/>
</dbReference>
<dbReference type="Proteomes" id="UP000075666">
    <property type="component" value="Unassembled WGS sequence"/>
</dbReference>
<dbReference type="Gene3D" id="2.60.40.2360">
    <property type="entry name" value="Intracellular proteinase inhibitor BsuPI"/>
    <property type="match status" value="1"/>
</dbReference>
<evidence type="ECO:0000313" key="3">
    <source>
        <dbReference type="Proteomes" id="UP000075666"/>
    </source>
</evidence>
<dbReference type="EMBL" id="LQYN01000086">
    <property type="protein sequence ID" value="KYC97223.1"/>
    <property type="molecule type" value="Genomic_DNA"/>
</dbReference>
<accession>A0A150KMF1</accession>
<keyword evidence="3" id="KW-1185">Reference proteome</keyword>
<evidence type="ECO:0000259" key="1">
    <source>
        <dbReference type="Pfam" id="PF12690"/>
    </source>
</evidence>
<proteinExistence type="predicted"/>